<dbReference type="Proteomes" id="UP001141259">
    <property type="component" value="Unassembled WGS sequence"/>
</dbReference>
<dbReference type="InterPro" id="IPR011990">
    <property type="entry name" value="TPR-like_helical_dom_sf"/>
</dbReference>
<evidence type="ECO:0008006" key="3">
    <source>
        <dbReference type="Google" id="ProtNLM"/>
    </source>
</evidence>
<protein>
    <recommendedName>
        <fullName evidence="3">Transcriptional regulator</fullName>
    </recommendedName>
</protein>
<accession>A0A9X2VX91</accession>
<proteinExistence type="predicted"/>
<dbReference type="EMBL" id="JANYMP010000037">
    <property type="protein sequence ID" value="MCS7483832.1"/>
    <property type="molecule type" value="Genomic_DNA"/>
</dbReference>
<sequence length="443" mass="47983">MSNESLRNLLKEAKCTNHNLALAVNRVAAESGMTLRYDRTTVSHWLGGSRPRHPVPVFIAEAFTRRLGRPITVAATGFSDETASEFQLPPDDSAGIPALLRLVAADLDPGGRAVLYELPYRVDWAVPPAWPPHHRTATRTPARGSSPFGVGPDAVEAVRTTTAAFSVADKAFGSGRGLSALTAYLTTDITAWLAAEAVGQIRCDLLSAVASLLRLIGAMSFDSLRHHLAQRYYQCALHLSLEAGDLREHVAILRDMSAQARFLGHHRLAIHLTEAALGYASTSVTPEARAALLGEAAIAHAALDHRRTALACLAKAELCLGHADSAEASAVRADLAYRTGRTLALLRDSAGAEAALRRSLRHRTTPERRSRMLTTHHLAEVQFGSGRLEQACATWQGFLDEYPHMNSARVNRVFQTMRGRLLPHHKNIVVAKTIDRLDGLAAG</sequence>
<gene>
    <name evidence="1" type="ORF">NZH93_43950</name>
</gene>
<comment type="caution">
    <text evidence="1">The sequence shown here is derived from an EMBL/GenBank/DDBJ whole genome shotgun (WGS) entry which is preliminary data.</text>
</comment>
<dbReference type="Gene3D" id="1.25.40.10">
    <property type="entry name" value="Tetratricopeptide repeat domain"/>
    <property type="match status" value="1"/>
</dbReference>
<evidence type="ECO:0000313" key="1">
    <source>
        <dbReference type="EMBL" id="MCS7483832.1"/>
    </source>
</evidence>
<keyword evidence="2" id="KW-1185">Reference proteome</keyword>
<evidence type="ECO:0000313" key="2">
    <source>
        <dbReference type="Proteomes" id="UP001141259"/>
    </source>
</evidence>
<organism evidence="1 2">
    <name type="scientific">Umezawaea endophytica</name>
    <dbReference type="NCBI Taxonomy" id="1654476"/>
    <lineage>
        <taxon>Bacteria</taxon>
        <taxon>Bacillati</taxon>
        <taxon>Actinomycetota</taxon>
        <taxon>Actinomycetes</taxon>
        <taxon>Pseudonocardiales</taxon>
        <taxon>Pseudonocardiaceae</taxon>
        <taxon>Umezawaea</taxon>
    </lineage>
</organism>
<dbReference type="RefSeq" id="WP_259629284.1">
    <property type="nucleotide sequence ID" value="NZ_JANYMP010000037.1"/>
</dbReference>
<name>A0A9X2VX91_9PSEU</name>
<reference evidence="1" key="1">
    <citation type="submission" date="2022-08" db="EMBL/GenBank/DDBJ databases">
        <authorList>
            <person name="Tistechok S."/>
            <person name="Samborskyy M."/>
            <person name="Roman I."/>
        </authorList>
    </citation>
    <scope>NUCLEOTIDE SEQUENCE</scope>
    <source>
        <strain evidence="1">DSM 103496</strain>
    </source>
</reference>
<dbReference type="SUPFAM" id="SSF48452">
    <property type="entry name" value="TPR-like"/>
    <property type="match status" value="1"/>
</dbReference>
<dbReference type="AlphaFoldDB" id="A0A9X2VX91"/>